<evidence type="ECO:0000256" key="2">
    <source>
        <dbReference type="ARBA" id="ARBA00022741"/>
    </source>
</evidence>
<dbReference type="InterPro" id="IPR051931">
    <property type="entry name" value="PAK3-like"/>
</dbReference>
<accession>A0A8J7YXU3</accession>
<dbReference type="Pfam" id="PF00069">
    <property type="entry name" value="Pkinase"/>
    <property type="match status" value="1"/>
</dbReference>
<sequence>MIAAATKKEPYFIVTEFVSGGSLEGLLAKHESGLPSFQVKQLASDILVGLVQIHSRGMLHRDLKPGNILLAREERLRAKIAGENEPHPQFRNKADSMS</sequence>
<evidence type="ECO:0000259" key="4">
    <source>
        <dbReference type="PROSITE" id="PS50011"/>
    </source>
</evidence>
<comment type="similarity">
    <text evidence="1">Belongs to the protein kinase superfamily. STE Ser/Thr protein kinase family. STE20 subfamily.</text>
</comment>
<dbReference type="PANTHER" id="PTHR45832:SF22">
    <property type="entry name" value="SERINE_THREONINE-PROTEIN KINASE SAMKA-RELATED"/>
    <property type="match status" value="1"/>
</dbReference>
<feature type="domain" description="Protein kinase" evidence="4">
    <location>
        <begin position="1"/>
        <end position="98"/>
    </location>
</feature>
<dbReference type="InterPro" id="IPR000719">
    <property type="entry name" value="Prot_kinase_dom"/>
</dbReference>
<evidence type="ECO:0000256" key="1">
    <source>
        <dbReference type="ARBA" id="ARBA00008874"/>
    </source>
</evidence>
<organism evidence="5 6">
    <name type="scientific">Candidatus Sysuiplasma superficiale</name>
    <dbReference type="NCBI Taxonomy" id="2823368"/>
    <lineage>
        <taxon>Archaea</taxon>
        <taxon>Methanobacteriati</taxon>
        <taxon>Thermoplasmatota</taxon>
        <taxon>Thermoplasmata</taxon>
        <taxon>Candidatus Sysuiplasmatales</taxon>
        <taxon>Candidatus Sysuiplasmataceae</taxon>
        <taxon>Candidatus Sysuiplasma</taxon>
    </lineage>
</organism>
<dbReference type="GO" id="GO:0005524">
    <property type="term" value="F:ATP binding"/>
    <property type="evidence" value="ECO:0007669"/>
    <property type="project" value="UniProtKB-KW"/>
</dbReference>
<evidence type="ECO:0000313" key="5">
    <source>
        <dbReference type="EMBL" id="MBX8644854.1"/>
    </source>
</evidence>
<name>A0A8J7YXU3_9ARCH</name>
<comment type="caution">
    <text evidence="5">The sequence shown here is derived from an EMBL/GenBank/DDBJ whole genome shotgun (WGS) entry which is preliminary data.</text>
</comment>
<gene>
    <name evidence="5" type="ORF">KIY12_09085</name>
</gene>
<dbReference type="AlphaFoldDB" id="A0A8J7YXU3"/>
<protein>
    <submittedName>
        <fullName evidence="5">Protein kinase</fullName>
    </submittedName>
</protein>
<dbReference type="Proteomes" id="UP000750197">
    <property type="component" value="Unassembled WGS sequence"/>
</dbReference>
<dbReference type="EMBL" id="JAHEAC010000112">
    <property type="protein sequence ID" value="MBX8644854.1"/>
    <property type="molecule type" value="Genomic_DNA"/>
</dbReference>
<keyword evidence="2" id="KW-0547">Nucleotide-binding</keyword>
<dbReference type="InterPro" id="IPR011009">
    <property type="entry name" value="Kinase-like_dom_sf"/>
</dbReference>
<dbReference type="SUPFAM" id="SSF56112">
    <property type="entry name" value="Protein kinase-like (PK-like)"/>
    <property type="match status" value="1"/>
</dbReference>
<keyword evidence="3" id="KW-0067">ATP-binding</keyword>
<dbReference type="PROSITE" id="PS00108">
    <property type="entry name" value="PROTEIN_KINASE_ST"/>
    <property type="match status" value="1"/>
</dbReference>
<dbReference type="PROSITE" id="PS50011">
    <property type="entry name" value="PROTEIN_KINASE_DOM"/>
    <property type="match status" value="1"/>
</dbReference>
<keyword evidence="5" id="KW-0418">Kinase</keyword>
<proteinExistence type="inferred from homology"/>
<dbReference type="PANTHER" id="PTHR45832">
    <property type="entry name" value="SERINE/THREONINE-PROTEIN KINASE SAMKA-RELATED-RELATED"/>
    <property type="match status" value="1"/>
</dbReference>
<evidence type="ECO:0000256" key="3">
    <source>
        <dbReference type="ARBA" id="ARBA00022840"/>
    </source>
</evidence>
<evidence type="ECO:0000313" key="6">
    <source>
        <dbReference type="Proteomes" id="UP000750197"/>
    </source>
</evidence>
<dbReference type="GO" id="GO:0004672">
    <property type="term" value="F:protein kinase activity"/>
    <property type="evidence" value="ECO:0007669"/>
    <property type="project" value="InterPro"/>
</dbReference>
<reference evidence="5" key="1">
    <citation type="submission" date="2021-05" db="EMBL/GenBank/DDBJ databases">
        <title>Genomic insights into ecological role and evolution of a novel Thermoplasmata order Candidatus Sysuiplasmatales.</title>
        <authorList>
            <person name="Yuan Y."/>
        </authorList>
    </citation>
    <scope>NUCLEOTIDE SEQUENCE</scope>
    <source>
        <strain evidence="5">TUT19-bin139</strain>
    </source>
</reference>
<keyword evidence="5" id="KW-0808">Transferase</keyword>
<dbReference type="InterPro" id="IPR008271">
    <property type="entry name" value="Ser/Thr_kinase_AS"/>
</dbReference>
<dbReference type="Gene3D" id="1.10.510.10">
    <property type="entry name" value="Transferase(Phosphotransferase) domain 1"/>
    <property type="match status" value="1"/>
</dbReference>